<protein>
    <recommendedName>
        <fullName evidence="2">Bleomycin resistance protein</fullName>
    </recommendedName>
</protein>
<evidence type="ECO:0000259" key="4">
    <source>
        <dbReference type="PROSITE" id="PS51819"/>
    </source>
</evidence>
<dbReference type="SUPFAM" id="SSF54593">
    <property type="entry name" value="Glyoxalase/Bleomycin resistance protein/Dihydroxybiphenyl dioxygenase"/>
    <property type="match status" value="1"/>
</dbReference>
<comment type="caution">
    <text evidence="5">The sequence shown here is derived from an EMBL/GenBank/DDBJ whole genome shotgun (WGS) entry which is preliminary data.</text>
</comment>
<evidence type="ECO:0000256" key="3">
    <source>
        <dbReference type="ARBA" id="ARBA00023251"/>
    </source>
</evidence>
<dbReference type="EMBL" id="CATKSH010000014">
    <property type="protein sequence ID" value="CAI9121398.1"/>
    <property type="molecule type" value="Genomic_DNA"/>
</dbReference>
<dbReference type="Gene3D" id="3.10.180.10">
    <property type="entry name" value="2,3-Dihydroxybiphenyl 1,2-Dioxygenase, domain 1"/>
    <property type="match status" value="1"/>
</dbReference>
<keyword evidence="3" id="KW-0046">Antibiotic resistance</keyword>
<gene>
    <name evidence="5" type="ORF">LMG32879_002245</name>
</gene>
<dbReference type="InterPro" id="IPR029068">
    <property type="entry name" value="Glyas_Bleomycin-R_OHBP_Dase"/>
</dbReference>
<dbReference type="CDD" id="cd08349">
    <property type="entry name" value="BLMA_like"/>
    <property type="match status" value="1"/>
</dbReference>
<comment type="similarity">
    <text evidence="1">Belongs to the bleomycin resistance protein family.</text>
</comment>
<dbReference type="PROSITE" id="PS51819">
    <property type="entry name" value="VOC"/>
    <property type="match status" value="1"/>
</dbReference>
<reference evidence="5" key="1">
    <citation type="submission" date="2023-03" db="EMBL/GenBank/DDBJ databases">
        <authorList>
            <person name="Cleenwerck I."/>
        </authorList>
    </citation>
    <scope>NUCLEOTIDE SEQUENCE</scope>
    <source>
        <strain evidence="5">LMG 32879</strain>
    </source>
</reference>
<evidence type="ECO:0000313" key="6">
    <source>
        <dbReference type="Proteomes" id="UP001176960"/>
    </source>
</evidence>
<proteinExistence type="inferred from homology"/>
<name>A0AA35UXE8_9PROT</name>
<keyword evidence="6" id="KW-1185">Reference proteome</keyword>
<dbReference type="Proteomes" id="UP001176960">
    <property type="component" value="Unassembled WGS sequence"/>
</dbReference>
<evidence type="ECO:0000256" key="2">
    <source>
        <dbReference type="ARBA" id="ARBA00021572"/>
    </source>
</evidence>
<dbReference type="InterPro" id="IPR000335">
    <property type="entry name" value="Bleomycin-R"/>
</dbReference>
<accession>A0AA35UXE8</accession>
<dbReference type="RefSeq" id="WP_289843615.1">
    <property type="nucleotide sequence ID" value="NZ_CATKSH010000014.1"/>
</dbReference>
<feature type="domain" description="VOC" evidence="4">
    <location>
        <begin position="2"/>
        <end position="118"/>
    </location>
</feature>
<dbReference type="AlphaFoldDB" id="A0AA35UXE8"/>
<dbReference type="InterPro" id="IPR037523">
    <property type="entry name" value="VOC_core"/>
</dbReference>
<organism evidence="5 6">
    <name type="scientific">Brytella acorum</name>
    <dbReference type="NCBI Taxonomy" id="2959299"/>
    <lineage>
        <taxon>Bacteria</taxon>
        <taxon>Pseudomonadati</taxon>
        <taxon>Pseudomonadota</taxon>
        <taxon>Alphaproteobacteria</taxon>
        <taxon>Acetobacterales</taxon>
        <taxon>Acetobacteraceae</taxon>
        <taxon>Brytella</taxon>
    </lineage>
</organism>
<evidence type="ECO:0000313" key="5">
    <source>
        <dbReference type="EMBL" id="CAI9121398.1"/>
    </source>
</evidence>
<dbReference type="GO" id="GO:0046677">
    <property type="term" value="P:response to antibiotic"/>
    <property type="evidence" value="ECO:0007669"/>
    <property type="project" value="UniProtKB-KW"/>
</dbReference>
<sequence length="125" mass="14517">MRFTRVIPILRIFDLTRAREFYCDFLGFTVSMEHRFEPGLPVYMAVERAGMELHLSEHHGDACPGSTVFVWMTGIHDFHTELSARHYIYARPGIEQRPWGQQLQVSDPFGNRIRFCERCAPTGAQ</sequence>
<dbReference type="Pfam" id="PF19581">
    <property type="entry name" value="Glyoxalase_7"/>
    <property type="match status" value="1"/>
</dbReference>
<evidence type="ECO:0000256" key="1">
    <source>
        <dbReference type="ARBA" id="ARBA00011051"/>
    </source>
</evidence>